<dbReference type="EMBL" id="JASVWF010000019">
    <property type="protein sequence ID" value="MDL5160622.1"/>
    <property type="molecule type" value="Genomic_DNA"/>
</dbReference>
<evidence type="ECO:0000313" key="1">
    <source>
        <dbReference type="EMBL" id="MDL5160622.1"/>
    </source>
</evidence>
<protein>
    <submittedName>
        <fullName evidence="1">Uncharacterized protein</fullName>
    </submittedName>
</protein>
<keyword evidence="2" id="KW-1185">Reference proteome</keyword>
<accession>A0ABT7ML26</accession>
<gene>
    <name evidence="1" type="ORF">QRT03_32000</name>
</gene>
<name>A0ABT7ML26_9PSEU</name>
<reference evidence="1 2" key="1">
    <citation type="submission" date="2023-06" db="EMBL/GenBank/DDBJ databases">
        <title>Actinomycetospora Odt1-22.</title>
        <authorList>
            <person name="Supong K."/>
        </authorList>
    </citation>
    <scope>NUCLEOTIDE SEQUENCE [LARGE SCALE GENOMIC DNA]</scope>
    <source>
        <strain evidence="1 2">Odt1-22</strain>
    </source>
</reference>
<organism evidence="1 2">
    <name type="scientific">Actinomycetospora termitidis</name>
    <dbReference type="NCBI Taxonomy" id="3053470"/>
    <lineage>
        <taxon>Bacteria</taxon>
        <taxon>Bacillati</taxon>
        <taxon>Actinomycetota</taxon>
        <taxon>Actinomycetes</taxon>
        <taxon>Pseudonocardiales</taxon>
        <taxon>Pseudonocardiaceae</taxon>
        <taxon>Actinomycetospora</taxon>
    </lineage>
</organism>
<comment type="caution">
    <text evidence="1">The sequence shown here is derived from an EMBL/GenBank/DDBJ whole genome shotgun (WGS) entry which is preliminary data.</text>
</comment>
<sequence>DRAYSLARTKFSAFLDSMDRWAPLAKETSFASSPSPRSRIEPRPDQTAILVAHAAQWARDYRRAGGATV</sequence>
<proteinExistence type="predicted"/>
<dbReference type="Proteomes" id="UP001231924">
    <property type="component" value="Unassembled WGS sequence"/>
</dbReference>
<evidence type="ECO:0000313" key="2">
    <source>
        <dbReference type="Proteomes" id="UP001231924"/>
    </source>
</evidence>
<feature type="non-terminal residue" evidence="1">
    <location>
        <position position="1"/>
    </location>
</feature>